<feature type="transmembrane region" description="Helical" evidence="1">
    <location>
        <begin position="14"/>
        <end position="40"/>
    </location>
</feature>
<dbReference type="KEGG" id="dwu:DVJ83_15275"/>
<dbReference type="EMBL" id="CP031162">
    <property type="protein sequence ID" value="AXH00539.1"/>
    <property type="molecule type" value="Genomic_DNA"/>
</dbReference>
<accession>A0A345ILG6</accession>
<reference evidence="2 3" key="1">
    <citation type="submission" date="2018-07" db="EMBL/GenBank/DDBJ databases">
        <title>Complete Genome and Methylome Analysis of Deinococcus wulumuqiensis NEB 479.</title>
        <authorList>
            <person name="Fomenkov A."/>
            <person name="Luyten Y."/>
            <person name="Vincze T."/>
            <person name="Anton B.P."/>
            <person name="Clark T."/>
            <person name="Roberts R.J."/>
            <person name="Morgan R.D."/>
        </authorList>
    </citation>
    <scope>NUCLEOTIDE SEQUENCE [LARGE SCALE GENOMIC DNA]</scope>
    <source>
        <strain evidence="2 3">NEB 479</strain>
        <plasmid evidence="3">Plasmid pdrdiv</plasmid>
    </source>
</reference>
<geneLocation type="plasmid" evidence="3">
    <name>pdrdiv</name>
</geneLocation>
<dbReference type="Proteomes" id="UP000253744">
    <property type="component" value="Plasmid pDrdIV"/>
</dbReference>
<keyword evidence="2" id="KW-0614">Plasmid</keyword>
<evidence type="ECO:0000313" key="2">
    <source>
        <dbReference type="EMBL" id="AXH00539.1"/>
    </source>
</evidence>
<organism evidence="2 3">
    <name type="scientific">Deinococcus wulumuqiensis</name>
    <dbReference type="NCBI Taxonomy" id="980427"/>
    <lineage>
        <taxon>Bacteria</taxon>
        <taxon>Thermotogati</taxon>
        <taxon>Deinococcota</taxon>
        <taxon>Deinococci</taxon>
        <taxon>Deinococcales</taxon>
        <taxon>Deinococcaceae</taxon>
        <taxon>Deinococcus</taxon>
    </lineage>
</organism>
<name>A0A345ILG6_9DEIO</name>
<evidence type="ECO:0000256" key="1">
    <source>
        <dbReference type="SAM" id="Phobius"/>
    </source>
</evidence>
<keyword evidence="1" id="KW-0812">Transmembrane</keyword>
<keyword evidence="1" id="KW-0472">Membrane</keyword>
<protein>
    <submittedName>
        <fullName evidence="2">Uncharacterized protein</fullName>
    </submittedName>
</protein>
<proteinExistence type="predicted"/>
<sequence length="69" mass="7597">MLAWVALIGDIDPIHHFFCFTLTAPLLSFPFLAAVASFFFQVPADLFLSISIKPSNGADYTGKNRFSLS</sequence>
<evidence type="ECO:0000313" key="3">
    <source>
        <dbReference type="Proteomes" id="UP000253744"/>
    </source>
</evidence>
<dbReference type="AlphaFoldDB" id="A0A345ILG6"/>
<keyword evidence="1" id="KW-1133">Transmembrane helix</keyword>
<gene>
    <name evidence="2" type="ORF">DVJ83_15275</name>
</gene>